<feature type="coiled-coil region" evidence="12">
    <location>
        <begin position="399"/>
        <end position="472"/>
    </location>
</feature>
<keyword evidence="4" id="KW-0820">tRNA-binding</keyword>
<dbReference type="GO" id="GO:0005737">
    <property type="term" value="C:cytoplasm"/>
    <property type="evidence" value="ECO:0007669"/>
    <property type="project" value="InterPro"/>
</dbReference>
<dbReference type="Gene3D" id="2.40.30.130">
    <property type="match status" value="1"/>
</dbReference>
<dbReference type="SUPFAM" id="SSF101353">
    <property type="entry name" value="Putative anticodon-binding domain of alanyl-tRNA synthetase (AlaRS)"/>
    <property type="match status" value="1"/>
</dbReference>
<feature type="domain" description="Alanyl-transfer RNA synthetases family profile" evidence="13">
    <location>
        <begin position="58"/>
        <end position="762"/>
    </location>
</feature>
<dbReference type="Proteomes" id="UP000245908">
    <property type="component" value="Unassembled WGS sequence"/>
</dbReference>
<evidence type="ECO:0000256" key="6">
    <source>
        <dbReference type="ARBA" id="ARBA00022741"/>
    </source>
</evidence>
<dbReference type="InterPro" id="IPR018163">
    <property type="entry name" value="Thr/Ala-tRNA-synth_IIc_edit"/>
</dbReference>
<evidence type="ECO:0000313" key="14">
    <source>
        <dbReference type="EMBL" id="PVU71268.1"/>
    </source>
</evidence>
<accession>A0A2T9WTV6</accession>
<keyword evidence="12" id="KW-0175">Coiled coil</keyword>
<dbReference type="InterPro" id="IPR045864">
    <property type="entry name" value="aa-tRNA-synth_II/BPL/LPL"/>
</dbReference>
<evidence type="ECO:0000256" key="7">
    <source>
        <dbReference type="ARBA" id="ARBA00022833"/>
    </source>
</evidence>
<evidence type="ECO:0000256" key="3">
    <source>
        <dbReference type="ARBA" id="ARBA00017959"/>
    </source>
</evidence>
<dbReference type="PRINTS" id="PR00980">
    <property type="entry name" value="TRNASYNTHALA"/>
</dbReference>
<organism evidence="14 15">
    <name type="scientific">Nanobsidianus stetteri</name>
    <dbReference type="NCBI Taxonomy" id="1294122"/>
    <lineage>
        <taxon>Archaea</taxon>
        <taxon>Nanobdellota</taxon>
        <taxon>Candidatus Nanoarchaeia</taxon>
        <taxon>Nanoarchaeales</taxon>
        <taxon>Nanopusillaceae</taxon>
        <taxon>Candidatus Nanobsidianus</taxon>
    </lineage>
</organism>
<dbReference type="PROSITE" id="PS50860">
    <property type="entry name" value="AA_TRNA_LIGASE_II_ALA"/>
    <property type="match status" value="1"/>
</dbReference>
<evidence type="ECO:0000256" key="5">
    <source>
        <dbReference type="ARBA" id="ARBA00022598"/>
    </source>
</evidence>
<keyword evidence="5" id="KW-0436">Ligase</keyword>
<evidence type="ECO:0000256" key="12">
    <source>
        <dbReference type="SAM" id="Coils"/>
    </source>
</evidence>
<dbReference type="Gene3D" id="3.30.930.10">
    <property type="entry name" value="Bira Bifunctional Protein, Domain 2"/>
    <property type="match status" value="1"/>
</dbReference>
<dbReference type="GO" id="GO:0004813">
    <property type="term" value="F:alanine-tRNA ligase activity"/>
    <property type="evidence" value="ECO:0007669"/>
    <property type="project" value="UniProtKB-EC"/>
</dbReference>
<dbReference type="InterPro" id="IPR012947">
    <property type="entry name" value="tRNA_SAD"/>
</dbReference>
<evidence type="ECO:0000256" key="9">
    <source>
        <dbReference type="ARBA" id="ARBA00022884"/>
    </source>
</evidence>
<evidence type="ECO:0000313" key="15">
    <source>
        <dbReference type="Proteomes" id="UP000245908"/>
    </source>
</evidence>
<evidence type="ECO:0000256" key="8">
    <source>
        <dbReference type="ARBA" id="ARBA00022840"/>
    </source>
</evidence>
<dbReference type="SUPFAM" id="SSF55681">
    <property type="entry name" value="Class II aaRS and biotin synthetases"/>
    <property type="match status" value="1"/>
</dbReference>
<dbReference type="SMART" id="SM00863">
    <property type="entry name" value="tRNA_SAD"/>
    <property type="match status" value="1"/>
</dbReference>
<dbReference type="EC" id="6.1.1.7" evidence="2"/>
<keyword evidence="10" id="KW-0648">Protein biosynthesis</keyword>
<dbReference type="InterPro" id="IPR018162">
    <property type="entry name" value="Ala-tRNA-ligase_IIc_anticod-bd"/>
</dbReference>
<keyword evidence="9" id="KW-0694">RNA-binding</keyword>
<dbReference type="InterPro" id="IPR050058">
    <property type="entry name" value="Ala-tRNA_ligase"/>
</dbReference>
<keyword evidence="7" id="KW-0862">Zinc</keyword>
<keyword evidence="8" id="KW-0067">ATP-binding</keyword>
<comment type="similarity">
    <text evidence="1">Belongs to the class-II aminoacyl-tRNA synthetase family.</text>
</comment>
<dbReference type="InterPro" id="IPR018165">
    <property type="entry name" value="Ala-tRNA-synth_IIc_core"/>
</dbReference>
<dbReference type="InterPro" id="IPR009000">
    <property type="entry name" value="Transl_B-barrel_sf"/>
</dbReference>
<evidence type="ECO:0000259" key="13">
    <source>
        <dbReference type="PROSITE" id="PS50860"/>
    </source>
</evidence>
<dbReference type="SUPFAM" id="SSF55186">
    <property type="entry name" value="ThrRS/AlaRS common domain"/>
    <property type="match status" value="1"/>
</dbReference>
<gene>
    <name evidence="14" type="ORF">DDW05_01365</name>
</gene>
<dbReference type="GO" id="GO:0006419">
    <property type="term" value="P:alanyl-tRNA aminoacylation"/>
    <property type="evidence" value="ECO:0007669"/>
    <property type="project" value="InterPro"/>
</dbReference>
<dbReference type="PANTHER" id="PTHR11777">
    <property type="entry name" value="ALANYL-TRNA SYNTHETASE"/>
    <property type="match status" value="1"/>
</dbReference>
<dbReference type="AlphaFoldDB" id="A0A2T9WTV6"/>
<sequence>MQSNYEKLYPKRSLESLGLFRKKCKICGRYFWTFDKNREICGDHENYGFINNPVGKKLKYREVWESFSKYLNKRGYAIINRYPVVARWRDDIDFVIASIADFQPWVVEGYTEPPSKKLTVPQFCLRFNDVRNVGLTGRHYTGFVMIGQHAFVKPEEYDINQYFLDLYYWFEDNNFPMNEFIFHEDKWEGGGNGGTSIEFFIRGLEVANQVYMQYKIINNEWIELDKLKVLDMGMGQERVAWITNGTSTSYDIVFPNTIKFLLDNIKYEIDIDLLSKISMYSSLFDFENNDIKSFEEFLKEKRIDPKNNIEIMRAIYSISDHIRSLYIAISDGALPSNIGGNYNLRLIARRMFYFIDKYFEVNDIEDFLRKLLIKISEDWYEEKLKENINEIVDILKYEYEKYLEVKKNAQKILNNLKNIDTKKIFELYTSYGISLEIIEDINPNIKINREELNKLIEEHKEKSKKVKKEEKLNLKLNYPETYKSFYESWKKYYDIGKLIGIEDEYLIFDRTVFYPTKGGQVNDTGYIFNLDEIKNYSRDILNNYDFPYYVKEILKDYLNGNKIEGFENYFAKVIDVIEYEKIILHKIDRKVNWDKNSNILQIIDKDRRYRISRHHTATHLLTSVLRKIYGNHIWQAGAEKNEYEGKLDVTHYKVPSYNEIKLIEKELNKIILEGRKINKFYLLRNEAEEKYGFIIYQGGFIPETKLRIVEIENTDVEACSGTHLDNTLEIGLVKIKSVEKIADGLIRFRFVAGDRVIEEFEDYEEKILDIKNKYNIDINNLNNYIEKINKERDEYNKKLNLILEEYIKNNIKDGKLYLETNLYISDIIKYVLKYKNLINDINLKCKDGIINLKEGEKKVDKFYIKKVN</sequence>
<reference evidence="14 15" key="1">
    <citation type="journal article" date="2015" name="Appl. Environ. Microbiol.">
        <title>Nanoarchaeota, Their Sulfolobales Host, and Nanoarchaeota Virus Distribution across Yellowstone National Park Hot Springs.</title>
        <authorList>
            <person name="Munson-McGee J.H."/>
            <person name="Field E.K."/>
            <person name="Bateson M."/>
            <person name="Rooney C."/>
            <person name="Stepanauskas R."/>
            <person name="Young M.J."/>
        </authorList>
    </citation>
    <scope>NUCLEOTIDE SEQUENCE [LARGE SCALE GENOMIC DNA]</scope>
    <source>
        <strain evidence="14">SCGC AB-777_O03</strain>
    </source>
</reference>
<dbReference type="InterPro" id="IPR002318">
    <property type="entry name" value="Ala-tRNA-lgiase_IIc"/>
</dbReference>
<dbReference type="EMBL" id="QEFH01000008">
    <property type="protein sequence ID" value="PVU71268.1"/>
    <property type="molecule type" value="Genomic_DNA"/>
</dbReference>
<dbReference type="Gene3D" id="3.30.980.10">
    <property type="entry name" value="Threonyl-trna Synthetase, Chain A, domain 2"/>
    <property type="match status" value="1"/>
</dbReference>
<keyword evidence="6" id="KW-0547">Nucleotide-binding</keyword>
<evidence type="ECO:0000256" key="11">
    <source>
        <dbReference type="ARBA" id="ARBA00023146"/>
    </source>
</evidence>
<protein>
    <recommendedName>
        <fullName evidence="3">Alanine--tRNA ligase</fullName>
        <ecNumber evidence="2">6.1.1.7</ecNumber>
    </recommendedName>
</protein>
<keyword evidence="11" id="KW-0030">Aminoacyl-tRNA synthetase</keyword>
<dbReference type="GO" id="GO:0005524">
    <property type="term" value="F:ATP binding"/>
    <property type="evidence" value="ECO:0007669"/>
    <property type="project" value="UniProtKB-KW"/>
</dbReference>
<dbReference type="Pfam" id="PF07973">
    <property type="entry name" value="tRNA_SAD"/>
    <property type="match status" value="1"/>
</dbReference>
<dbReference type="InterPro" id="IPR018164">
    <property type="entry name" value="Ala-tRNA-synth_IIc_N"/>
</dbReference>
<evidence type="ECO:0000256" key="4">
    <source>
        <dbReference type="ARBA" id="ARBA00022555"/>
    </source>
</evidence>
<dbReference type="GO" id="GO:0002161">
    <property type="term" value="F:aminoacyl-tRNA deacylase activity"/>
    <property type="evidence" value="ECO:0007669"/>
    <property type="project" value="TreeGrafter"/>
</dbReference>
<evidence type="ECO:0000256" key="10">
    <source>
        <dbReference type="ARBA" id="ARBA00022917"/>
    </source>
</evidence>
<dbReference type="SUPFAM" id="SSF50447">
    <property type="entry name" value="Translation proteins"/>
    <property type="match status" value="1"/>
</dbReference>
<dbReference type="GO" id="GO:0000049">
    <property type="term" value="F:tRNA binding"/>
    <property type="evidence" value="ECO:0007669"/>
    <property type="project" value="UniProtKB-KW"/>
</dbReference>
<comment type="caution">
    <text evidence="14">The sequence shown here is derived from an EMBL/GenBank/DDBJ whole genome shotgun (WGS) entry which is preliminary data.</text>
</comment>
<dbReference type="Pfam" id="PF01411">
    <property type="entry name" value="tRNA-synt_2c"/>
    <property type="match status" value="1"/>
</dbReference>
<proteinExistence type="inferred from homology"/>
<feature type="coiled-coil region" evidence="12">
    <location>
        <begin position="771"/>
        <end position="805"/>
    </location>
</feature>
<evidence type="ECO:0000256" key="2">
    <source>
        <dbReference type="ARBA" id="ARBA00013168"/>
    </source>
</evidence>
<evidence type="ECO:0000256" key="1">
    <source>
        <dbReference type="ARBA" id="ARBA00008226"/>
    </source>
</evidence>
<dbReference type="PANTHER" id="PTHR11777:SF9">
    <property type="entry name" value="ALANINE--TRNA LIGASE, CYTOPLASMIC"/>
    <property type="match status" value="1"/>
</dbReference>
<name>A0A2T9WTV6_NANST</name>